<proteinExistence type="predicted"/>
<dbReference type="AlphaFoldDB" id="A0A0M8ZXX6"/>
<gene>
    <name evidence="1" type="ORF">WN51_14426</name>
</gene>
<sequence length="92" mass="10517">MGQLEKPNSMLLLITSGRATKKEIKNKKSYVIVFHCTKNLCEPLFEQTELNRSKKKKEKNKEFAGSIQITCCIEPGEKNQKASRSTEIQTNQ</sequence>
<protein>
    <submittedName>
        <fullName evidence="1">Uncharacterized protein</fullName>
    </submittedName>
</protein>
<accession>A0A0M8ZXX6</accession>
<dbReference type="Proteomes" id="UP000053105">
    <property type="component" value="Unassembled WGS sequence"/>
</dbReference>
<reference evidence="1 2" key="1">
    <citation type="submission" date="2015-07" db="EMBL/GenBank/DDBJ databases">
        <title>The genome of Melipona quadrifasciata.</title>
        <authorList>
            <person name="Pan H."/>
            <person name="Kapheim K."/>
        </authorList>
    </citation>
    <scope>NUCLEOTIDE SEQUENCE [LARGE SCALE GENOMIC DNA]</scope>
    <source>
        <strain evidence="1">0111107301</strain>
        <tissue evidence="1">Whole body</tissue>
    </source>
</reference>
<name>A0A0M8ZXX6_9HYME</name>
<organism evidence="1 2">
    <name type="scientific">Melipona quadrifasciata</name>
    <dbReference type="NCBI Taxonomy" id="166423"/>
    <lineage>
        <taxon>Eukaryota</taxon>
        <taxon>Metazoa</taxon>
        <taxon>Ecdysozoa</taxon>
        <taxon>Arthropoda</taxon>
        <taxon>Hexapoda</taxon>
        <taxon>Insecta</taxon>
        <taxon>Pterygota</taxon>
        <taxon>Neoptera</taxon>
        <taxon>Endopterygota</taxon>
        <taxon>Hymenoptera</taxon>
        <taxon>Apocrita</taxon>
        <taxon>Aculeata</taxon>
        <taxon>Apoidea</taxon>
        <taxon>Anthophila</taxon>
        <taxon>Apidae</taxon>
        <taxon>Melipona</taxon>
    </lineage>
</organism>
<dbReference type="EMBL" id="KQ435798">
    <property type="protein sequence ID" value="KOX73380.1"/>
    <property type="molecule type" value="Genomic_DNA"/>
</dbReference>
<evidence type="ECO:0000313" key="1">
    <source>
        <dbReference type="EMBL" id="KOX73380.1"/>
    </source>
</evidence>
<evidence type="ECO:0000313" key="2">
    <source>
        <dbReference type="Proteomes" id="UP000053105"/>
    </source>
</evidence>
<keyword evidence="2" id="KW-1185">Reference proteome</keyword>